<dbReference type="AlphaFoldDB" id="A0A423X2B2"/>
<dbReference type="Gene3D" id="3.30.70.360">
    <property type="match status" value="1"/>
</dbReference>
<evidence type="ECO:0000313" key="4">
    <source>
        <dbReference type="Proteomes" id="UP000283895"/>
    </source>
</evidence>
<dbReference type="Gene3D" id="3.40.630.10">
    <property type="entry name" value="Zn peptidases"/>
    <property type="match status" value="1"/>
</dbReference>
<dbReference type="PANTHER" id="PTHR32494:SF5">
    <property type="entry name" value="ALLANTOATE AMIDOHYDROLASE"/>
    <property type="match status" value="1"/>
</dbReference>
<dbReference type="OrthoDB" id="4676at2759"/>
<sequence length="544" mass="57813">MSRLALSDTDKQARDWFVDTTKALGCDVVVDEMGNTFATRPGRRSDAAPIYAGSHLDTQPAAGRYDGILGVLAGVEMLKMLRDHHVETEYPIGVVNWTKFPISMVSSGVWAEDITVEKAHGLQEVGGGAATMVSELKRIGYLGNVPASYRSTPMTAHFELHIEQGPILEAEQQKIGVVQGVQAYKWFSIEVVGRGTTPFSARADALLLAAKLIAHSNRVASKHAALASTGILTLSPGSVNTVPGQVRFSLDVRAARDEIVEAVEAELKHDFAVLANGGSVDAEGSPQGSQQQLPLSVTWMTDFESPAVLFHQDCIDSVRAAAKSVLGDDRLYRDMTSGAGHDSVYTSKRCPTSMIFVPSRNGISHHPEEWTSPEDCALGAEHHNEAAEHVLKASRAVLKILDEPLVLLIGRVQVLKGHVCLLIDRVLSLVPVVVSNIRVAKALASKVGCGHGLSCMVASENSLLLKLLRIHVSLHGGSGKKADCILGVGLLHSCKGEGGTICTRESHLLGGALDEAGDSGVGSGDQRCTEVGICVIEGTSVLVL</sequence>
<keyword evidence="4" id="KW-1185">Reference proteome</keyword>
<dbReference type="STRING" id="356882.A0A423X2B2"/>
<proteinExistence type="inferred from homology"/>
<dbReference type="CDD" id="cd03884">
    <property type="entry name" value="M20_bAS"/>
    <property type="match status" value="1"/>
</dbReference>
<evidence type="ECO:0000313" key="3">
    <source>
        <dbReference type="EMBL" id="ROW09777.1"/>
    </source>
</evidence>
<dbReference type="GO" id="GO:0016813">
    <property type="term" value="F:hydrolase activity, acting on carbon-nitrogen (but not peptide) bonds, in linear amidines"/>
    <property type="evidence" value="ECO:0007669"/>
    <property type="project" value="InterPro"/>
</dbReference>
<reference evidence="3 4" key="1">
    <citation type="submission" date="2015-09" db="EMBL/GenBank/DDBJ databases">
        <title>Host preference determinants of Valsa canker pathogens revealed by comparative genomics.</title>
        <authorList>
            <person name="Yin Z."/>
            <person name="Huang L."/>
        </authorList>
    </citation>
    <scope>NUCLEOTIDE SEQUENCE [LARGE SCALE GENOMIC DNA]</scope>
    <source>
        <strain evidence="3 4">03-1</strain>
    </source>
</reference>
<accession>A0A423X2B2</accession>
<evidence type="ECO:0008006" key="5">
    <source>
        <dbReference type="Google" id="ProtNLM"/>
    </source>
</evidence>
<dbReference type="Pfam" id="PF01546">
    <property type="entry name" value="Peptidase_M20"/>
    <property type="match status" value="1"/>
</dbReference>
<dbReference type="InterPro" id="IPR010158">
    <property type="entry name" value="Amidase_Cbmase"/>
</dbReference>
<organism evidence="3 4">
    <name type="scientific">Cytospora schulzeri</name>
    <dbReference type="NCBI Taxonomy" id="448051"/>
    <lineage>
        <taxon>Eukaryota</taxon>
        <taxon>Fungi</taxon>
        <taxon>Dikarya</taxon>
        <taxon>Ascomycota</taxon>
        <taxon>Pezizomycotina</taxon>
        <taxon>Sordariomycetes</taxon>
        <taxon>Sordariomycetidae</taxon>
        <taxon>Diaporthales</taxon>
        <taxon>Cytosporaceae</taxon>
        <taxon>Cytospora</taxon>
    </lineage>
</organism>
<name>A0A423X2B2_9PEZI</name>
<evidence type="ECO:0000256" key="1">
    <source>
        <dbReference type="ARBA" id="ARBA00006247"/>
    </source>
</evidence>
<dbReference type="InterPro" id="IPR002933">
    <property type="entry name" value="Peptidase_M20"/>
</dbReference>
<dbReference type="Proteomes" id="UP000283895">
    <property type="component" value="Unassembled WGS sequence"/>
</dbReference>
<keyword evidence="2" id="KW-0378">Hydrolase</keyword>
<dbReference type="EMBL" id="LKEA01000004">
    <property type="protein sequence ID" value="ROW09777.1"/>
    <property type="molecule type" value="Genomic_DNA"/>
</dbReference>
<dbReference type="InterPro" id="IPR036264">
    <property type="entry name" value="Bact_exopeptidase_dim_dom"/>
</dbReference>
<dbReference type="PANTHER" id="PTHR32494">
    <property type="entry name" value="ALLANTOATE DEIMINASE-RELATED"/>
    <property type="match status" value="1"/>
</dbReference>
<evidence type="ECO:0000256" key="2">
    <source>
        <dbReference type="ARBA" id="ARBA00022801"/>
    </source>
</evidence>
<dbReference type="SUPFAM" id="SSF53187">
    <property type="entry name" value="Zn-dependent exopeptidases"/>
    <property type="match status" value="1"/>
</dbReference>
<comment type="similarity">
    <text evidence="1">Belongs to the peptidase M20A family.</text>
</comment>
<protein>
    <recommendedName>
        <fullName evidence="5">Peptidase M20 dimerisation domain-containing protein</fullName>
    </recommendedName>
</protein>
<dbReference type="SUPFAM" id="SSF55031">
    <property type="entry name" value="Bacterial exopeptidase dimerisation domain"/>
    <property type="match status" value="1"/>
</dbReference>
<gene>
    <name evidence="3" type="ORF">VMCG_02166</name>
</gene>
<dbReference type="NCBIfam" id="TIGR01879">
    <property type="entry name" value="hydantase"/>
    <property type="match status" value="1"/>
</dbReference>
<comment type="caution">
    <text evidence="3">The sequence shown here is derived from an EMBL/GenBank/DDBJ whole genome shotgun (WGS) entry which is preliminary data.</text>
</comment>